<proteinExistence type="predicted"/>
<evidence type="ECO:0000259" key="6">
    <source>
        <dbReference type="PROSITE" id="PS50928"/>
    </source>
</evidence>
<evidence type="ECO:0000256" key="4">
    <source>
        <dbReference type="ARBA" id="ARBA00023136"/>
    </source>
</evidence>
<dbReference type="GO" id="GO:0016020">
    <property type="term" value="C:membrane"/>
    <property type="evidence" value="ECO:0007669"/>
    <property type="project" value="UniProtKB-SubCell"/>
</dbReference>
<evidence type="ECO:0000256" key="2">
    <source>
        <dbReference type="ARBA" id="ARBA00022692"/>
    </source>
</evidence>
<feature type="transmembrane region" description="Helical" evidence="5">
    <location>
        <begin position="12"/>
        <end position="32"/>
    </location>
</feature>
<dbReference type="SUPFAM" id="SSF161098">
    <property type="entry name" value="MetI-like"/>
    <property type="match status" value="1"/>
</dbReference>
<evidence type="ECO:0000256" key="1">
    <source>
        <dbReference type="ARBA" id="ARBA00004141"/>
    </source>
</evidence>
<feature type="transmembrane region" description="Helical" evidence="5">
    <location>
        <begin position="84"/>
        <end position="106"/>
    </location>
</feature>
<comment type="subcellular location">
    <subcellularLocation>
        <location evidence="1">Membrane</location>
        <topology evidence="1">Multi-pass membrane protein</topology>
    </subcellularLocation>
</comment>
<dbReference type="InterPro" id="IPR035906">
    <property type="entry name" value="MetI-like_sf"/>
</dbReference>
<dbReference type="InterPro" id="IPR000515">
    <property type="entry name" value="MetI-like"/>
</dbReference>
<feature type="domain" description="ABC transmembrane type-1" evidence="6">
    <location>
        <begin position="1"/>
        <end position="102"/>
    </location>
</feature>
<reference evidence="7" key="1">
    <citation type="submission" date="2018-05" db="EMBL/GenBank/DDBJ databases">
        <authorList>
            <person name="Lanie J.A."/>
            <person name="Ng W.-L."/>
            <person name="Kazmierczak K.M."/>
            <person name="Andrzejewski T.M."/>
            <person name="Davidsen T.M."/>
            <person name="Wayne K.J."/>
            <person name="Tettelin H."/>
            <person name="Glass J.I."/>
            <person name="Rusch D."/>
            <person name="Podicherti R."/>
            <person name="Tsui H.-C.T."/>
            <person name="Winkler M.E."/>
        </authorList>
    </citation>
    <scope>NUCLEOTIDE SEQUENCE</scope>
</reference>
<dbReference type="PROSITE" id="PS50928">
    <property type="entry name" value="ABC_TM1"/>
    <property type="match status" value="1"/>
</dbReference>
<protein>
    <recommendedName>
        <fullName evidence="6">ABC transmembrane type-1 domain-containing protein</fullName>
    </recommendedName>
</protein>
<evidence type="ECO:0000313" key="7">
    <source>
        <dbReference type="EMBL" id="SVB59721.1"/>
    </source>
</evidence>
<keyword evidence="4 5" id="KW-0472">Membrane</keyword>
<organism evidence="7">
    <name type="scientific">marine metagenome</name>
    <dbReference type="NCBI Taxonomy" id="408172"/>
    <lineage>
        <taxon>unclassified sequences</taxon>
        <taxon>metagenomes</taxon>
        <taxon>ecological metagenomes</taxon>
    </lineage>
</organism>
<dbReference type="GO" id="GO:0055085">
    <property type="term" value="P:transmembrane transport"/>
    <property type="evidence" value="ECO:0007669"/>
    <property type="project" value="InterPro"/>
</dbReference>
<keyword evidence="3 5" id="KW-1133">Transmembrane helix</keyword>
<dbReference type="PANTHER" id="PTHR42727">
    <property type="entry name" value="PHOSPHATE TRANSPORT SYSTEM PERMEASE PROTEIN"/>
    <property type="match status" value="1"/>
</dbReference>
<dbReference type="EMBL" id="UINC01048768">
    <property type="protein sequence ID" value="SVB59721.1"/>
    <property type="molecule type" value="Genomic_DNA"/>
</dbReference>
<evidence type="ECO:0000256" key="5">
    <source>
        <dbReference type="SAM" id="Phobius"/>
    </source>
</evidence>
<dbReference type="Pfam" id="PF00528">
    <property type="entry name" value="BPD_transp_1"/>
    <property type="match status" value="1"/>
</dbReference>
<accession>A0A382FCE9</accession>
<dbReference type="PANTHER" id="PTHR42727:SF1">
    <property type="entry name" value="PHOSPHATE TRANSPORT SYSTEM PERMEASE"/>
    <property type="match status" value="1"/>
</dbReference>
<keyword evidence="2 5" id="KW-0812">Transmembrane</keyword>
<name>A0A382FCE9_9ZZZZ</name>
<dbReference type="Gene3D" id="1.10.3720.10">
    <property type="entry name" value="MetI-like"/>
    <property type="match status" value="1"/>
</dbReference>
<sequence length="114" mass="12074">YALGSTRLEVAFRVVFPAAIGGIMASILLAIARVIGETMIVAIAAGSTPNLTLSPLETIQTMTGYILQIGTGDAARGTLQYSSIFAVGTLLFLMTLVVNVVAEIIVRRVREAYE</sequence>
<dbReference type="AlphaFoldDB" id="A0A382FCE9"/>
<evidence type="ECO:0000256" key="3">
    <source>
        <dbReference type="ARBA" id="ARBA00022989"/>
    </source>
</evidence>
<gene>
    <name evidence="7" type="ORF">METZ01_LOCUS212575</name>
</gene>
<feature type="non-terminal residue" evidence="7">
    <location>
        <position position="1"/>
    </location>
</feature>